<dbReference type="Proteomes" id="UP000242146">
    <property type="component" value="Unassembled WGS sequence"/>
</dbReference>
<dbReference type="AlphaFoldDB" id="A0A1X2G8S9"/>
<evidence type="ECO:0000313" key="4">
    <source>
        <dbReference type="Proteomes" id="UP000242146"/>
    </source>
</evidence>
<evidence type="ECO:0000313" key="3">
    <source>
        <dbReference type="EMBL" id="ORX47973.1"/>
    </source>
</evidence>
<keyword evidence="4" id="KW-1185">Reference proteome</keyword>
<dbReference type="Pfam" id="PF07859">
    <property type="entry name" value="Abhydrolase_3"/>
    <property type="match status" value="1"/>
</dbReference>
<sequence length="324" mass="36145">MSYYPKIHPAYQPIVDGLVETVAVKNIDLKSVDVDEIREICDYVPENHGLQIPDVISDEHTITAAGYSVKLYTYRPLGSEDKMIPAVIYLHGGGWLFFTHKNYDRAMKDITVKANVATVFVEYVLSPTAKFPDPVTQCYESILWIHENAAKLNLDADRLVLVGDSLGSNMATSIPIMLNENQLGNIVKGVVMLYPDIDPTNRDNHESYELLGKGDFGFKAEDMLFNLPHTLPDFPTIPADFRLSLTNATDDQLKGLPPFLIVTAETDMYRGPGEDFAQRLMNNGVDVAAVRLMGAVHGYLAYYVECAPYRRTIGFIASFVNDLV</sequence>
<dbReference type="Gene3D" id="3.40.50.1820">
    <property type="entry name" value="alpha/beta hydrolase"/>
    <property type="match status" value="1"/>
</dbReference>
<protein>
    <submittedName>
        <fullName evidence="3">Alpha/beta-hydrolase</fullName>
    </submittedName>
</protein>
<dbReference type="EMBL" id="MCGT01000031">
    <property type="protein sequence ID" value="ORX47973.1"/>
    <property type="molecule type" value="Genomic_DNA"/>
</dbReference>
<dbReference type="InterPro" id="IPR013094">
    <property type="entry name" value="AB_hydrolase_3"/>
</dbReference>
<dbReference type="InterPro" id="IPR029058">
    <property type="entry name" value="AB_hydrolase_fold"/>
</dbReference>
<evidence type="ECO:0000259" key="2">
    <source>
        <dbReference type="Pfam" id="PF07859"/>
    </source>
</evidence>
<evidence type="ECO:0000256" key="1">
    <source>
        <dbReference type="ARBA" id="ARBA00022801"/>
    </source>
</evidence>
<reference evidence="3 4" key="1">
    <citation type="submission" date="2016-07" db="EMBL/GenBank/DDBJ databases">
        <title>Pervasive Adenine N6-methylation of Active Genes in Fungi.</title>
        <authorList>
            <consortium name="DOE Joint Genome Institute"/>
            <person name="Mondo S.J."/>
            <person name="Dannebaum R.O."/>
            <person name="Kuo R.C."/>
            <person name="Labutti K."/>
            <person name="Haridas S."/>
            <person name="Kuo A."/>
            <person name="Salamov A."/>
            <person name="Ahrendt S.R."/>
            <person name="Lipzen A."/>
            <person name="Sullivan W."/>
            <person name="Andreopoulos W.B."/>
            <person name="Clum A."/>
            <person name="Lindquist E."/>
            <person name="Daum C."/>
            <person name="Ramamoorthy G.K."/>
            <person name="Gryganskyi A."/>
            <person name="Culley D."/>
            <person name="Magnuson J.K."/>
            <person name="James T.Y."/>
            <person name="O'Malley M.A."/>
            <person name="Stajich J.E."/>
            <person name="Spatafora J.W."/>
            <person name="Visel A."/>
            <person name="Grigoriev I.V."/>
        </authorList>
    </citation>
    <scope>NUCLEOTIDE SEQUENCE [LARGE SCALE GENOMIC DNA]</scope>
    <source>
        <strain evidence="3 4">NRRL 3301</strain>
    </source>
</reference>
<dbReference type="PANTHER" id="PTHR48081:SF8">
    <property type="entry name" value="ALPHA_BETA HYDROLASE FOLD-3 DOMAIN-CONTAINING PROTEIN-RELATED"/>
    <property type="match status" value="1"/>
</dbReference>
<comment type="caution">
    <text evidence="3">The sequence shown here is derived from an EMBL/GenBank/DDBJ whole genome shotgun (WGS) entry which is preliminary data.</text>
</comment>
<dbReference type="PANTHER" id="PTHR48081">
    <property type="entry name" value="AB HYDROLASE SUPERFAMILY PROTEIN C4A8.06C"/>
    <property type="match status" value="1"/>
</dbReference>
<dbReference type="OrthoDB" id="408631at2759"/>
<keyword evidence="1 3" id="KW-0378">Hydrolase</keyword>
<accession>A0A1X2G8S9</accession>
<dbReference type="InterPro" id="IPR050300">
    <property type="entry name" value="GDXG_lipolytic_enzyme"/>
</dbReference>
<organism evidence="3 4">
    <name type="scientific">Hesseltinella vesiculosa</name>
    <dbReference type="NCBI Taxonomy" id="101127"/>
    <lineage>
        <taxon>Eukaryota</taxon>
        <taxon>Fungi</taxon>
        <taxon>Fungi incertae sedis</taxon>
        <taxon>Mucoromycota</taxon>
        <taxon>Mucoromycotina</taxon>
        <taxon>Mucoromycetes</taxon>
        <taxon>Mucorales</taxon>
        <taxon>Cunninghamellaceae</taxon>
        <taxon>Hesseltinella</taxon>
    </lineage>
</organism>
<dbReference type="GO" id="GO:0016787">
    <property type="term" value="F:hydrolase activity"/>
    <property type="evidence" value="ECO:0007669"/>
    <property type="project" value="UniProtKB-KW"/>
</dbReference>
<feature type="domain" description="Alpha/beta hydrolase fold-3" evidence="2">
    <location>
        <begin position="87"/>
        <end position="300"/>
    </location>
</feature>
<name>A0A1X2G8S9_9FUNG</name>
<proteinExistence type="predicted"/>
<dbReference type="SUPFAM" id="SSF53474">
    <property type="entry name" value="alpha/beta-Hydrolases"/>
    <property type="match status" value="1"/>
</dbReference>
<gene>
    <name evidence="3" type="ORF">DM01DRAFT_1395913</name>
</gene>
<dbReference type="STRING" id="101127.A0A1X2G8S9"/>